<evidence type="ECO:0000256" key="1">
    <source>
        <dbReference type="ARBA" id="ARBA00007251"/>
    </source>
</evidence>
<name>Q9YD65_AERPE</name>
<keyword evidence="6" id="KW-1185">Reference proteome</keyword>
<gene>
    <name evidence="5" type="ordered locus">APE_1047.1</name>
</gene>
<comment type="similarity">
    <text evidence="1 4">Belongs to the eIF-2B alpha/beta/delta subunits family.</text>
</comment>
<dbReference type="AlphaFoldDB" id="Q9YD65"/>
<dbReference type="PIR" id="H72703">
    <property type="entry name" value="H72703"/>
</dbReference>
<dbReference type="GO" id="GO:0003743">
    <property type="term" value="F:translation initiation factor activity"/>
    <property type="evidence" value="ECO:0007669"/>
    <property type="project" value="UniProtKB-KW"/>
</dbReference>
<dbReference type="InterPro" id="IPR051501">
    <property type="entry name" value="eIF2B_alpha/beta/delta"/>
</dbReference>
<organism evidence="5 6">
    <name type="scientific">Aeropyrum pernix (strain ATCC 700893 / DSM 11879 / JCM 9820 / NBRC 100138 / K1)</name>
    <dbReference type="NCBI Taxonomy" id="272557"/>
    <lineage>
        <taxon>Archaea</taxon>
        <taxon>Thermoproteota</taxon>
        <taxon>Thermoprotei</taxon>
        <taxon>Desulfurococcales</taxon>
        <taxon>Desulfurococcaceae</taxon>
        <taxon>Aeropyrum</taxon>
    </lineage>
</organism>
<evidence type="ECO:0000256" key="2">
    <source>
        <dbReference type="ARBA" id="ARBA00022540"/>
    </source>
</evidence>
<accession>Q9YD65</accession>
<dbReference type="STRING" id="272557.APE_1047.1"/>
<dbReference type="KEGG" id="ape:APE_1047.1"/>
<dbReference type="eggNOG" id="arCOG01125">
    <property type="taxonomic scope" value="Archaea"/>
</dbReference>
<dbReference type="InterPro" id="IPR000649">
    <property type="entry name" value="IF-2B-related"/>
</dbReference>
<keyword evidence="2 5" id="KW-0396">Initiation factor</keyword>
<dbReference type="InterPro" id="IPR042529">
    <property type="entry name" value="IF_2B-like_C"/>
</dbReference>
<proteinExistence type="inferred from homology"/>
<evidence type="ECO:0000256" key="4">
    <source>
        <dbReference type="RuleBase" id="RU003814"/>
    </source>
</evidence>
<dbReference type="Gene3D" id="3.40.50.10470">
    <property type="entry name" value="Translation initiation factor eif-2b, domain 2"/>
    <property type="match status" value="1"/>
</dbReference>
<keyword evidence="3" id="KW-0648">Protein biosynthesis</keyword>
<dbReference type="GeneID" id="1445089"/>
<evidence type="ECO:0000313" key="5">
    <source>
        <dbReference type="EMBL" id="BAA80032.2"/>
    </source>
</evidence>
<reference evidence="5 6" key="1">
    <citation type="journal article" date="1999" name="DNA Res.">
        <title>Complete genome sequence of an aerobic hyper-thermophilic crenarchaeon, Aeropyrum pernix K1.</title>
        <authorList>
            <person name="Kawarabayasi Y."/>
            <person name="Hino Y."/>
            <person name="Horikawa H."/>
            <person name="Yamazaki S."/>
            <person name="Haikawa Y."/>
            <person name="Jin-no K."/>
            <person name="Takahashi M."/>
            <person name="Sekine M."/>
            <person name="Baba S."/>
            <person name="Ankai A."/>
            <person name="Kosugi H."/>
            <person name="Hosoyama A."/>
            <person name="Fukui S."/>
            <person name="Nagai Y."/>
            <person name="Nishijima K."/>
            <person name="Nakazawa H."/>
            <person name="Takamiya M."/>
            <person name="Masuda S."/>
            <person name="Funahashi T."/>
            <person name="Tanaka T."/>
            <person name="Kudoh Y."/>
            <person name="Yamazaki J."/>
            <person name="Kushida N."/>
            <person name="Oguchi A."/>
            <person name="Aoki K."/>
            <person name="Kubota K."/>
            <person name="Nakamura Y."/>
            <person name="Nomura N."/>
            <person name="Sako Y."/>
            <person name="Kikuchi H."/>
        </authorList>
    </citation>
    <scope>NUCLEOTIDE SEQUENCE [LARGE SCALE GENOMIC DNA]</scope>
    <source>
        <strain evidence="6">ATCC 700893 / DSM 11879 / JCM 9820 / NBRC 100138 / K1</strain>
    </source>
</reference>
<dbReference type="RefSeq" id="WP_010866146.1">
    <property type="nucleotide sequence ID" value="NC_000854.2"/>
</dbReference>
<dbReference type="PANTHER" id="PTHR45860">
    <property type="entry name" value="TRANSLATION INITIATION FACTOR EIF-2B SUBUNIT ALPHA"/>
    <property type="match status" value="1"/>
</dbReference>
<dbReference type="Proteomes" id="UP000002518">
    <property type="component" value="Chromosome"/>
</dbReference>
<dbReference type="SUPFAM" id="SSF100950">
    <property type="entry name" value="NagB/RpiA/CoA transferase-like"/>
    <property type="match status" value="1"/>
</dbReference>
<protein>
    <submittedName>
        <fullName evidence="5">Translation initiation factor eIF-2B subunit</fullName>
    </submittedName>
</protein>
<dbReference type="EMBL" id="BA000002">
    <property type="protein sequence ID" value="BAA80032.2"/>
    <property type="molecule type" value="Genomic_DNA"/>
</dbReference>
<dbReference type="Pfam" id="PF01008">
    <property type="entry name" value="IF-2B"/>
    <property type="match status" value="1"/>
</dbReference>
<dbReference type="InterPro" id="IPR037171">
    <property type="entry name" value="NagB/RpiA_transferase-like"/>
</dbReference>
<dbReference type="EnsemblBacteria" id="BAA80032">
    <property type="protein sequence ID" value="BAA80032"/>
    <property type="gene ID" value="APE_1047.1"/>
</dbReference>
<dbReference type="InterPro" id="IPR027363">
    <property type="entry name" value="M1Pi_N"/>
</dbReference>
<evidence type="ECO:0000313" key="6">
    <source>
        <dbReference type="Proteomes" id="UP000002518"/>
    </source>
</evidence>
<evidence type="ECO:0000256" key="3">
    <source>
        <dbReference type="ARBA" id="ARBA00022917"/>
    </source>
</evidence>
<dbReference type="PANTHER" id="PTHR45860:SF1">
    <property type="entry name" value="TRANSLATION INITIATION FACTOR EIF-2B SUBUNIT ALPHA"/>
    <property type="match status" value="1"/>
</dbReference>
<sequence length="284" mass="30225">MPAGLEEAVREVSRERIRGASWAISTLARGLLEDLESGRTLDCDRASQVLRTTLPGMGSLEVLAEVVERLCNRPGELAEALRRLMDYVEEAGREAAERAAEFLSGAGAVSTVSFSRAVQLTILAARPRVVYVLESRPGGEGVAMARHLRQSGVNAVVLPDSAAGLAVSRSNAVVFGADAAGLDGCLRNKLGTLPLAASAAALGVEAVAVFESYKIVSRACVWEGVETRSYRVEGWGDVEYPVFEPIPLRLVSYIATELGGGRAGVEPLRLYRRLFLGEVLGGDV</sequence>
<dbReference type="Gene3D" id="1.20.120.420">
    <property type="entry name" value="translation initiation factor eif-2b, domain 1"/>
    <property type="match status" value="1"/>
</dbReference>